<sequence>MCPEDAQAAQLQEALADNPLQVDDTHRDDDSVYASSVGSGSFKTSLASSVLNYKYVAGSVKFELVADRSSLAGNGRRYHAFREGTYLMPNDEEEQGRMDLLHHVCNLALKGELHRSPIKDPRRVLDLGTGTGIWAMDFADEHPSAEVIGTDLSPIQPGWTPPNCLFEVDDFEAEWSYSRPFDFIHGRELEGCIADDDRLFAQAFKHLNSGGYFEMQGAYTRFLSDDGTAHKAKEVQSWCRMLVEGIEKFGKPIDGAPTWKQKMEDAGFEDVQQEILKIPIGGWPKDPSLKELGKYQLIQQIQGAESYTPAVFSRVLGWTDEEIQVLIAKVRKEFNDPSIHLYIPAYVIWGKKP</sequence>
<reference evidence="2 3" key="1">
    <citation type="submission" date="2017-06" db="EMBL/GenBank/DDBJ databases">
        <title>Comparative genomic analysis of Ambrosia Fusariam Clade fungi.</title>
        <authorList>
            <person name="Stajich J.E."/>
            <person name="Carrillo J."/>
            <person name="Kijimoto T."/>
            <person name="Eskalen A."/>
            <person name="O'Donnell K."/>
            <person name="Kasson M."/>
        </authorList>
    </citation>
    <scope>NUCLEOTIDE SEQUENCE [LARGE SCALE GENOMIC DNA]</scope>
    <source>
        <strain evidence="2 3">NRRL62579</strain>
    </source>
</reference>
<dbReference type="GO" id="GO:0008168">
    <property type="term" value="F:methyltransferase activity"/>
    <property type="evidence" value="ECO:0007669"/>
    <property type="project" value="TreeGrafter"/>
</dbReference>
<evidence type="ECO:0000313" key="2">
    <source>
        <dbReference type="EMBL" id="RSL81385.1"/>
    </source>
</evidence>
<name>A0A428RUZ3_9HYPO</name>
<dbReference type="Pfam" id="PF13489">
    <property type="entry name" value="Methyltransf_23"/>
    <property type="match status" value="1"/>
</dbReference>
<dbReference type="PANTHER" id="PTHR43591:SF31">
    <property type="entry name" value="LAEA-LIKE, PUTATIVE (AFU_ORTHOLOGUE AFUA_8G01930)-RELATED"/>
    <property type="match status" value="1"/>
</dbReference>
<protein>
    <recommendedName>
        <fullName evidence="4">Methyltransferase</fullName>
    </recommendedName>
</protein>
<dbReference type="STRING" id="1325735.A0A428RUZ3"/>
<evidence type="ECO:0008006" key="4">
    <source>
        <dbReference type="Google" id="ProtNLM"/>
    </source>
</evidence>
<evidence type="ECO:0000313" key="3">
    <source>
        <dbReference type="Proteomes" id="UP000287144"/>
    </source>
</evidence>
<comment type="similarity">
    <text evidence="1">Belongs to the methyltransferase superfamily. LaeA methyltransferase family.</text>
</comment>
<dbReference type="SUPFAM" id="SSF53335">
    <property type="entry name" value="S-adenosyl-L-methionine-dependent methyltransferases"/>
    <property type="match status" value="1"/>
</dbReference>
<accession>A0A428RUZ3</accession>
<proteinExistence type="inferred from homology"/>
<organism evidence="2 3">
    <name type="scientific">Fusarium oligoseptatum</name>
    <dbReference type="NCBI Taxonomy" id="2604345"/>
    <lineage>
        <taxon>Eukaryota</taxon>
        <taxon>Fungi</taxon>
        <taxon>Dikarya</taxon>
        <taxon>Ascomycota</taxon>
        <taxon>Pezizomycotina</taxon>
        <taxon>Sordariomycetes</taxon>
        <taxon>Hypocreomycetidae</taxon>
        <taxon>Hypocreales</taxon>
        <taxon>Nectriaceae</taxon>
        <taxon>Fusarium</taxon>
        <taxon>Fusarium solani species complex</taxon>
    </lineage>
</organism>
<comment type="caution">
    <text evidence="2">The sequence shown here is derived from an EMBL/GenBank/DDBJ whole genome shotgun (WGS) entry which is preliminary data.</text>
</comment>
<keyword evidence="3" id="KW-1185">Reference proteome</keyword>
<dbReference type="Proteomes" id="UP000287144">
    <property type="component" value="Unassembled WGS sequence"/>
</dbReference>
<gene>
    <name evidence="2" type="ORF">CEP52_017214</name>
</gene>
<dbReference type="PANTHER" id="PTHR43591">
    <property type="entry name" value="METHYLTRANSFERASE"/>
    <property type="match status" value="1"/>
</dbReference>
<evidence type="ECO:0000256" key="1">
    <source>
        <dbReference type="ARBA" id="ARBA00038158"/>
    </source>
</evidence>
<dbReference type="InterPro" id="IPR029063">
    <property type="entry name" value="SAM-dependent_MTases_sf"/>
</dbReference>
<dbReference type="CDD" id="cd02440">
    <property type="entry name" value="AdoMet_MTases"/>
    <property type="match status" value="1"/>
</dbReference>
<dbReference type="AlphaFoldDB" id="A0A428RUZ3"/>
<dbReference type="Gene3D" id="3.40.50.150">
    <property type="entry name" value="Vaccinia Virus protein VP39"/>
    <property type="match status" value="1"/>
</dbReference>
<dbReference type="EMBL" id="NKCK01000470">
    <property type="protein sequence ID" value="RSL81385.1"/>
    <property type="molecule type" value="Genomic_DNA"/>
</dbReference>